<evidence type="ECO:0000313" key="4">
    <source>
        <dbReference type="Proteomes" id="UP000591535"/>
    </source>
</evidence>
<dbReference type="PANTHER" id="PTHR31940">
    <property type="entry name" value="SMALL KINETOCHORE-ASSOCIATED PROTEIN"/>
    <property type="match status" value="1"/>
</dbReference>
<evidence type="ECO:0000313" key="3">
    <source>
        <dbReference type="EMBL" id="NXG23941.1"/>
    </source>
</evidence>
<keyword evidence="1" id="KW-0175">Coiled coil</keyword>
<feature type="region of interest" description="Disordered" evidence="2">
    <location>
        <begin position="30"/>
        <end position="68"/>
    </location>
</feature>
<keyword evidence="4" id="KW-1185">Reference proteome</keyword>
<dbReference type="GO" id="GO:0000070">
    <property type="term" value="P:mitotic sister chromatid segregation"/>
    <property type="evidence" value="ECO:0007669"/>
    <property type="project" value="TreeGrafter"/>
</dbReference>
<organism evidence="3 4">
    <name type="scientific">Grallaria varia</name>
    <name type="common">variegated antpitta</name>
    <dbReference type="NCBI Taxonomy" id="117165"/>
    <lineage>
        <taxon>Eukaryota</taxon>
        <taxon>Metazoa</taxon>
        <taxon>Chordata</taxon>
        <taxon>Craniata</taxon>
        <taxon>Vertebrata</taxon>
        <taxon>Euteleostomi</taxon>
        <taxon>Archelosauria</taxon>
        <taxon>Archosauria</taxon>
        <taxon>Dinosauria</taxon>
        <taxon>Saurischia</taxon>
        <taxon>Theropoda</taxon>
        <taxon>Coelurosauria</taxon>
        <taxon>Aves</taxon>
        <taxon>Neognathae</taxon>
        <taxon>Neoaves</taxon>
        <taxon>Telluraves</taxon>
        <taxon>Australaves</taxon>
        <taxon>Passeriformes</taxon>
        <taxon>Formicariidae</taxon>
        <taxon>Grallaria</taxon>
    </lineage>
</organism>
<feature type="non-terminal residue" evidence="3">
    <location>
        <position position="1"/>
    </location>
</feature>
<feature type="coiled-coil region" evidence="1">
    <location>
        <begin position="109"/>
        <end position="161"/>
    </location>
</feature>
<feature type="non-terminal residue" evidence="3">
    <location>
        <position position="260"/>
    </location>
</feature>
<dbReference type="Proteomes" id="UP000591535">
    <property type="component" value="Unassembled WGS sequence"/>
</dbReference>
<sequence length="260" mass="29108">RPTAAARAVRAAVRRAAVAIMNGDASRIPVCGGTHRRAPPAETQETVPSKKQHTTKTADPGLSKDPNLNFGSNIPADGIVKAGNQGCPKSTKKVERFSRNTVTKGPLKRQKLEAEVKTKNQLLETANQHLHSRLTEAQSTVEELKKENDSLVQEVEKLKKFQKTCMVILESRNIDPVTGSNILEQEEVTQECQKQSTVRKLIEELRLFNQTCAKEKEKLQAVKEKWNSAEESQQTLETYSSFQAELKEYMATLDELERLL</sequence>
<dbReference type="AlphaFoldDB" id="A0A7K9A770"/>
<proteinExistence type="predicted"/>
<feature type="coiled-coil region" evidence="1">
    <location>
        <begin position="198"/>
        <end position="259"/>
    </location>
</feature>
<dbReference type="GO" id="GO:0051988">
    <property type="term" value="P:regulation of attachment of spindle microtubules to kinetochore"/>
    <property type="evidence" value="ECO:0007669"/>
    <property type="project" value="InterPro"/>
</dbReference>
<dbReference type="InterPro" id="IPR033373">
    <property type="entry name" value="SKAP"/>
</dbReference>
<dbReference type="GO" id="GO:0034451">
    <property type="term" value="C:centriolar satellite"/>
    <property type="evidence" value="ECO:0007669"/>
    <property type="project" value="TreeGrafter"/>
</dbReference>
<dbReference type="GO" id="GO:0000776">
    <property type="term" value="C:kinetochore"/>
    <property type="evidence" value="ECO:0007669"/>
    <property type="project" value="InterPro"/>
</dbReference>
<evidence type="ECO:0000256" key="2">
    <source>
        <dbReference type="SAM" id="MobiDB-lite"/>
    </source>
</evidence>
<dbReference type="PANTHER" id="PTHR31940:SF2">
    <property type="entry name" value="SMALL KINETOCHORE-ASSOCIATED PROTEIN"/>
    <property type="match status" value="1"/>
</dbReference>
<comment type="caution">
    <text evidence="3">The sequence shown here is derived from an EMBL/GenBank/DDBJ whole genome shotgun (WGS) entry which is preliminary data.</text>
</comment>
<accession>A0A7K9A770</accession>
<dbReference type="GO" id="GO:0072686">
    <property type="term" value="C:mitotic spindle"/>
    <property type="evidence" value="ECO:0007669"/>
    <property type="project" value="TreeGrafter"/>
</dbReference>
<name>A0A7K9A770_9PASS</name>
<reference evidence="3 4" key="1">
    <citation type="submission" date="2019-09" db="EMBL/GenBank/DDBJ databases">
        <title>Bird 10,000 Genomes (B10K) Project - Family phase.</title>
        <authorList>
            <person name="Zhang G."/>
        </authorList>
    </citation>
    <scope>NUCLEOTIDE SEQUENCE [LARGE SCALE GENOMIC DNA]</scope>
    <source>
        <strain evidence="3">B10K-DU-001-02</strain>
        <tissue evidence="3">Muscle</tissue>
    </source>
</reference>
<evidence type="ECO:0000256" key="1">
    <source>
        <dbReference type="SAM" id="Coils"/>
    </source>
</evidence>
<gene>
    <name evidence="3" type="primary">Knstrn</name>
    <name evidence="3" type="ORF">GRAVAR_R12297</name>
</gene>
<dbReference type="GO" id="GO:0007051">
    <property type="term" value="P:spindle organization"/>
    <property type="evidence" value="ECO:0007669"/>
    <property type="project" value="InterPro"/>
</dbReference>
<dbReference type="GO" id="GO:0035371">
    <property type="term" value="C:microtubule plus-end"/>
    <property type="evidence" value="ECO:0007669"/>
    <property type="project" value="TreeGrafter"/>
</dbReference>
<protein>
    <submittedName>
        <fullName evidence="3">SKAP protein</fullName>
    </submittedName>
</protein>
<dbReference type="EMBL" id="VWZG01011054">
    <property type="protein sequence ID" value="NXG23941.1"/>
    <property type="molecule type" value="Genomic_DNA"/>
</dbReference>